<keyword evidence="1" id="KW-0677">Repeat</keyword>
<evidence type="ECO:0008006" key="9">
    <source>
        <dbReference type="Google" id="ProtNLM"/>
    </source>
</evidence>
<dbReference type="PANTHER" id="PTHR24012">
    <property type="entry name" value="RNA BINDING PROTEIN"/>
    <property type="match status" value="1"/>
</dbReference>
<evidence type="ECO:0000256" key="4">
    <source>
        <dbReference type="SAM" id="MobiDB-lite"/>
    </source>
</evidence>
<evidence type="ECO:0000256" key="3">
    <source>
        <dbReference type="PROSITE-ProRule" id="PRU00176"/>
    </source>
</evidence>
<dbReference type="InterPro" id="IPR035979">
    <property type="entry name" value="RBD_domain_sf"/>
</dbReference>
<dbReference type="SMART" id="SM00256">
    <property type="entry name" value="FBOX"/>
    <property type="match status" value="1"/>
</dbReference>
<feature type="domain" description="F-box" evidence="6">
    <location>
        <begin position="358"/>
        <end position="404"/>
    </location>
</feature>
<evidence type="ECO:0000313" key="7">
    <source>
        <dbReference type="EMBL" id="KAF5359994.1"/>
    </source>
</evidence>
<dbReference type="EMBL" id="JAACJM010000045">
    <property type="protein sequence ID" value="KAF5359994.1"/>
    <property type="molecule type" value="Genomic_DNA"/>
</dbReference>
<feature type="domain" description="RRM" evidence="5">
    <location>
        <begin position="150"/>
        <end position="244"/>
    </location>
</feature>
<dbReference type="PROSITE" id="PS50181">
    <property type="entry name" value="FBOX"/>
    <property type="match status" value="1"/>
</dbReference>
<evidence type="ECO:0000256" key="1">
    <source>
        <dbReference type="ARBA" id="ARBA00022737"/>
    </source>
</evidence>
<dbReference type="SMART" id="SM00360">
    <property type="entry name" value="RRM"/>
    <property type="match status" value="2"/>
</dbReference>
<keyword evidence="2 3" id="KW-0694">RNA-binding</keyword>
<protein>
    <recommendedName>
        <fullName evidence="9">F-box domain-containing protein</fullName>
    </recommendedName>
</protein>
<dbReference type="AlphaFoldDB" id="A0A8H5LK14"/>
<evidence type="ECO:0000259" key="5">
    <source>
        <dbReference type="PROSITE" id="PS50102"/>
    </source>
</evidence>
<dbReference type="Pfam" id="PF12937">
    <property type="entry name" value="F-box-like"/>
    <property type="match status" value="1"/>
</dbReference>
<name>A0A8H5LK14_9AGAR</name>
<feature type="region of interest" description="Disordered" evidence="4">
    <location>
        <begin position="964"/>
        <end position="988"/>
    </location>
</feature>
<reference evidence="7 8" key="1">
    <citation type="journal article" date="2020" name="ISME J.">
        <title>Uncovering the hidden diversity of litter-decomposition mechanisms in mushroom-forming fungi.</title>
        <authorList>
            <person name="Floudas D."/>
            <person name="Bentzer J."/>
            <person name="Ahren D."/>
            <person name="Johansson T."/>
            <person name="Persson P."/>
            <person name="Tunlid A."/>
        </authorList>
    </citation>
    <scope>NUCLEOTIDE SEQUENCE [LARGE SCALE GENOMIC DNA]</scope>
    <source>
        <strain evidence="7 8">CBS 291.85</strain>
    </source>
</reference>
<organism evidence="7 8">
    <name type="scientific">Tetrapyrgos nigripes</name>
    <dbReference type="NCBI Taxonomy" id="182062"/>
    <lineage>
        <taxon>Eukaryota</taxon>
        <taxon>Fungi</taxon>
        <taxon>Dikarya</taxon>
        <taxon>Basidiomycota</taxon>
        <taxon>Agaricomycotina</taxon>
        <taxon>Agaricomycetes</taxon>
        <taxon>Agaricomycetidae</taxon>
        <taxon>Agaricales</taxon>
        <taxon>Marasmiineae</taxon>
        <taxon>Marasmiaceae</taxon>
        <taxon>Tetrapyrgos</taxon>
    </lineage>
</organism>
<dbReference type="InterPro" id="IPR012677">
    <property type="entry name" value="Nucleotide-bd_a/b_plait_sf"/>
</dbReference>
<feature type="compositionally biased region" description="Low complexity" evidence="4">
    <location>
        <begin position="899"/>
        <end position="923"/>
    </location>
</feature>
<dbReference type="PROSITE" id="PS50102">
    <property type="entry name" value="RRM"/>
    <property type="match status" value="1"/>
</dbReference>
<keyword evidence="8" id="KW-1185">Reference proteome</keyword>
<dbReference type="GO" id="GO:0003723">
    <property type="term" value="F:RNA binding"/>
    <property type="evidence" value="ECO:0007669"/>
    <property type="project" value="UniProtKB-UniRule"/>
</dbReference>
<dbReference type="InterPro" id="IPR036047">
    <property type="entry name" value="F-box-like_dom_sf"/>
</dbReference>
<feature type="compositionally biased region" description="Low complexity" evidence="4">
    <location>
        <begin position="968"/>
        <end position="982"/>
    </location>
</feature>
<gene>
    <name evidence="7" type="ORF">D9758_007639</name>
</gene>
<accession>A0A8H5LK14</accession>
<evidence type="ECO:0000259" key="6">
    <source>
        <dbReference type="PROSITE" id="PS50181"/>
    </source>
</evidence>
<evidence type="ECO:0000313" key="8">
    <source>
        <dbReference type="Proteomes" id="UP000559256"/>
    </source>
</evidence>
<dbReference type="Gene3D" id="3.30.70.330">
    <property type="match status" value="2"/>
</dbReference>
<dbReference type="InterPro" id="IPR001810">
    <property type="entry name" value="F-box_dom"/>
</dbReference>
<dbReference type="InterPro" id="IPR000504">
    <property type="entry name" value="RRM_dom"/>
</dbReference>
<feature type="region of interest" description="Disordered" evidence="4">
    <location>
        <begin position="336"/>
        <end position="358"/>
    </location>
</feature>
<dbReference type="Gene3D" id="1.20.1280.50">
    <property type="match status" value="1"/>
</dbReference>
<feature type="region of interest" description="Disordered" evidence="4">
    <location>
        <begin position="712"/>
        <end position="747"/>
    </location>
</feature>
<evidence type="ECO:0000256" key="2">
    <source>
        <dbReference type="ARBA" id="ARBA00022884"/>
    </source>
</evidence>
<dbReference type="SUPFAM" id="SSF81383">
    <property type="entry name" value="F-box domain"/>
    <property type="match status" value="1"/>
</dbReference>
<dbReference type="SUPFAM" id="SSF54928">
    <property type="entry name" value="RNA-binding domain, RBD"/>
    <property type="match status" value="2"/>
</dbReference>
<dbReference type="OrthoDB" id="3211970at2759"/>
<feature type="compositionally biased region" description="Polar residues" evidence="4">
    <location>
        <begin position="924"/>
        <end position="936"/>
    </location>
</feature>
<feature type="region of interest" description="Disordered" evidence="4">
    <location>
        <begin position="873"/>
        <end position="936"/>
    </location>
</feature>
<feature type="compositionally biased region" description="Basic and acidic residues" evidence="4">
    <location>
        <begin position="1074"/>
        <end position="1083"/>
    </location>
</feature>
<comment type="caution">
    <text evidence="7">The sequence shown here is derived from an EMBL/GenBank/DDBJ whole genome shotgun (WGS) entry which is preliminary data.</text>
</comment>
<proteinExistence type="predicted"/>
<dbReference type="Proteomes" id="UP000559256">
    <property type="component" value="Unassembled WGS sequence"/>
</dbReference>
<feature type="region of interest" description="Disordered" evidence="4">
    <location>
        <begin position="1044"/>
        <end position="1097"/>
    </location>
</feature>
<sequence>MLANALRSSSRHFFGLAALRTPLAVASRCSQANGPFSCHAAVFRRTFIATHLNQEDSCKVRLYNLSTMLYVDHSLEEHLLNIAKRFGPVKTLTIPSSKDHCIGFAYATFKFPEDAARFVEEINFGPGSFTIYGKKIRAFLLGGATAEGSDTLFVGNLTDKIGAEDLRKALGSFGEIIFMDLGKRTTLRVSIPGISSRLLCFQVNPTYGYVQFANSEAPLRAIRSHDQDRIRLHGRVLKLDLARPWREKEPNRGLYFSFRGKKVDVKRLFENRLPKVQTINFLPKSGKLRNVRDFLTFETVDDATATLNFLKEEYADDFRVGYAEPWNWHDITPARTAQMSSPPISPPPPSSNPGCQERSQVENLPNEILLLILQYLDFQHILILRETCTLLAEVTKEKIIWFDLLEQQRHVYPLPAQYYEPLSGHLSPSVLDLSSSNIEDLVTSNILIDDLWLVPRQNDPINLCLSPSGLKRENEGDEGEPLKLKQGVLLLGVEMFLDRWVLGVYADGWLNLWDANEFTGVSGHCNCNETGEQGQAWTSCHVSPAGWDRLTSYAATLDAKKEKILIALTKTQLRPNSWSLALYEVNLPPQCSQSPPGAASASLPSFQHRFSYDSSPSYFLRYIDSFSGIVVLSHLCSVQFIRLPMSDEHSEHYTDERQDEQNETANAAPEVYQVATHCDNLEEMYTTIVALRVIDPYLFVCKTRSIELHPIPSPLHGIGDGKQSPSPSPTSTPSSCPSSPPPLPLPVLRHEFPNYNFREIYISEVRQASTSFNTTHASSATTSTSPTSSTTYTLNVFASDVIRGLFYFQVTIVLPALTLSSTSLSKSGSTESSNTGTQTTTSTWKWTYDIEPMLHVKLKAVYALASNIPLRRVRGSSAGPRTSRRFERLSVEASPVPPTSTSTSGSDSNSSSTASTSAGTNSSIPSLSTGLSRSNIPTIPSHNQRFLLSSQLRSNHTNIPHALRLDISSTSNSNPRTSRTPTDTNRFHHHHLLSPSRDASFVSTYTMGLRGLRAIWIERRSATMVKRVVGCHLGGFDDDTDDEDEGWCEDLGVSKDEKGKGKPRANTESGEEGVGDKNNDDKSVMPPEGGSSSCPDEAANALLPLPLDGKVVYSLHSYDLREDLTHCALGEASGTIVLGNRSGDVFLLDIGV</sequence>
<dbReference type="CDD" id="cd00590">
    <property type="entry name" value="RRM_SF"/>
    <property type="match status" value="1"/>
</dbReference>